<dbReference type="RefSeq" id="WP_271886289.1">
    <property type="nucleotide sequence ID" value="NZ_CP067136.1"/>
</dbReference>
<accession>A0ABY7SLJ0</accession>
<keyword evidence="11" id="KW-1185">Reference proteome</keyword>
<dbReference type="InterPro" id="IPR036366">
    <property type="entry name" value="PGBDSf"/>
</dbReference>
<feature type="active site" description="Nucleophile" evidence="7">
    <location>
        <position position="449"/>
    </location>
</feature>
<dbReference type="Pfam" id="PF20142">
    <property type="entry name" value="Scaffold"/>
    <property type="match status" value="1"/>
</dbReference>
<feature type="active site" description="Proton donor/acceptor" evidence="7">
    <location>
        <position position="430"/>
    </location>
</feature>
<sequence>MFTTKKAAAFFLAVALPFSGPAVAQQAQSLTTVAAPRLDFSAKEMALAQAAARFPDLASFYGGNDLKPIFAGDRGDLLRQALLQVTSMAPTHGIPVSRYRPEDLAQPADDAQSEIRQAQILSLYLRDMTGGVLRPTSVAPTIKREVRRPRIDGLIAGFAQAPDPARFLADLAPRNPAYLALQDALNIDQDLTVPADLPRAPEAVWRIGMKGPGVLPLRARLDSIGFAAPSGDPGSYDAALSQAVARYQDAVGLPADGIAGPNTIRSLNGDLGGDRRTRAIIISLERMRWLAGEDLNARHVWVNIPEFTAQIMDQGQEVFRTRAVVGNLGPDYETPEFSDQMEYVVVNPRWNVPRSMTVRDYLPRLKANRNAVSHLDVVDGRGRVIPRDQIDFSRYNASNFPYRLRQKSGDDNALGLVKFIFPNSWNIYLHDTPTKHLFGQRNRALSNGCIRISDPFDLAYALLSRQTDNPQAMFQRALDSDKETWLALKPNVPVHLVYFTAFPDASGRIRTFNDVYGRDDLVWAALQKAGWN</sequence>
<dbReference type="PANTHER" id="PTHR41533:SF2">
    <property type="entry name" value="BLR7131 PROTEIN"/>
    <property type="match status" value="1"/>
</dbReference>
<evidence type="ECO:0000256" key="6">
    <source>
        <dbReference type="ARBA" id="ARBA00023316"/>
    </source>
</evidence>
<comment type="pathway">
    <text evidence="1 7">Cell wall biogenesis; peptidoglycan biosynthesis.</text>
</comment>
<feature type="signal peptide" evidence="8">
    <location>
        <begin position="1"/>
        <end position="24"/>
    </location>
</feature>
<dbReference type="InterPro" id="IPR038063">
    <property type="entry name" value="Transpep_catalytic_dom"/>
</dbReference>
<dbReference type="SUPFAM" id="SSF141523">
    <property type="entry name" value="L,D-transpeptidase catalytic domain-like"/>
    <property type="match status" value="1"/>
</dbReference>
<dbReference type="PROSITE" id="PS52029">
    <property type="entry name" value="LD_TPASE"/>
    <property type="match status" value="1"/>
</dbReference>
<gene>
    <name evidence="10" type="ORF">JHX87_02710</name>
</gene>
<comment type="similarity">
    <text evidence="2">Belongs to the YkuD family.</text>
</comment>
<dbReference type="InterPro" id="IPR036365">
    <property type="entry name" value="PGBD-like_sf"/>
</dbReference>
<evidence type="ECO:0000256" key="5">
    <source>
        <dbReference type="ARBA" id="ARBA00022984"/>
    </source>
</evidence>
<dbReference type="Pfam" id="PF03734">
    <property type="entry name" value="YkuD"/>
    <property type="match status" value="1"/>
</dbReference>
<evidence type="ECO:0000256" key="7">
    <source>
        <dbReference type="PROSITE-ProRule" id="PRU01373"/>
    </source>
</evidence>
<evidence type="ECO:0000313" key="11">
    <source>
        <dbReference type="Proteomes" id="UP001219349"/>
    </source>
</evidence>
<protein>
    <submittedName>
        <fullName evidence="10">L,D-transpeptidase family protein</fullName>
    </submittedName>
</protein>
<dbReference type="Pfam" id="PF01471">
    <property type="entry name" value="PG_binding_1"/>
    <property type="match status" value="1"/>
</dbReference>
<evidence type="ECO:0000256" key="3">
    <source>
        <dbReference type="ARBA" id="ARBA00022679"/>
    </source>
</evidence>
<name>A0ABY7SLJ0_9RHOB</name>
<evidence type="ECO:0000256" key="2">
    <source>
        <dbReference type="ARBA" id="ARBA00005992"/>
    </source>
</evidence>
<evidence type="ECO:0000313" key="10">
    <source>
        <dbReference type="EMBL" id="WCR07765.1"/>
    </source>
</evidence>
<dbReference type="Gene3D" id="2.40.440.10">
    <property type="entry name" value="L,D-transpeptidase catalytic domain-like"/>
    <property type="match status" value="1"/>
</dbReference>
<reference evidence="10 11" key="1">
    <citation type="submission" date="2021-01" db="EMBL/GenBank/DDBJ databases">
        <title>Biogeographic distribution of Paracoccus.</title>
        <authorList>
            <person name="Hollensteiner J."/>
            <person name="Leineberger J."/>
            <person name="Brinkhoff T."/>
            <person name="Daniel R."/>
        </authorList>
    </citation>
    <scope>NUCLEOTIDE SEQUENCE [LARGE SCALE GENOMIC DNA]</scope>
    <source>
        <strain evidence="10 11">KCTC 22803</strain>
    </source>
</reference>
<dbReference type="Gene3D" id="1.10.101.10">
    <property type="entry name" value="PGBD-like superfamily/PGBD"/>
    <property type="match status" value="1"/>
</dbReference>
<evidence type="ECO:0000259" key="9">
    <source>
        <dbReference type="PROSITE" id="PS52029"/>
    </source>
</evidence>
<dbReference type="SUPFAM" id="SSF47090">
    <property type="entry name" value="PGBD-like"/>
    <property type="match status" value="1"/>
</dbReference>
<evidence type="ECO:0000256" key="8">
    <source>
        <dbReference type="SAM" id="SignalP"/>
    </source>
</evidence>
<dbReference type="InterPro" id="IPR002477">
    <property type="entry name" value="Peptidoglycan-bd-like"/>
</dbReference>
<feature type="chain" id="PRO_5046015733" evidence="8">
    <location>
        <begin position="25"/>
        <end position="532"/>
    </location>
</feature>
<dbReference type="InterPro" id="IPR045380">
    <property type="entry name" value="LD_TPept_scaffold_dom"/>
</dbReference>
<dbReference type="Proteomes" id="UP001219349">
    <property type="component" value="Chromosome"/>
</dbReference>
<keyword evidence="8" id="KW-0732">Signal</keyword>
<dbReference type="InterPro" id="IPR005490">
    <property type="entry name" value="LD_TPept_cat_dom"/>
</dbReference>
<dbReference type="PANTHER" id="PTHR41533">
    <property type="entry name" value="L,D-TRANSPEPTIDASE HI_1667-RELATED"/>
    <property type="match status" value="1"/>
</dbReference>
<keyword evidence="5 7" id="KW-0573">Peptidoglycan synthesis</keyword>
<keyword evidence="4 7" id="KW-0133">Cell shape</keyword>
<dbReference type="InterPro" id="IPR052905">
    <property type="entry name" value="LD-transpeptidase_YkuD-like"/>
</dbReference>
<feature type="domain" description="L,D-TPase catalytic" evidence="9">
    <location>
        <begin position="298"/>
        <end position="474"/>
    </location>
</feature>
<keyword evidence="6 7" id="KW-0961">Cell wall biogenesis/degradation</keyword>
<organism evidence="10 11">
    <name type="scientific">Paracoccus fistulariae</name>
    <dbReference type="NCBI Taxonomy" id="658446"/>
    <lineage>
        <taxon>Bacteria</taxon>
        <taxon>Pseudomonadati</taxon>
        <taxon>Pseudomonadota</taxon>
        <taxon>Alphaproteobacteria</taxon>
        <taxon>Rhodobacterales</taxon>
        <taxon>Paracoccaceae</taxon>
        <taxon>Paracoccus</taxon>
    </lineage>
</organism>
<evidence type="ECO:0000256" key="4">
    <source>
        <dbReference type="ARBA" id="ARBA00022960"/>
    </source>
</evidence>
<proteinExistence type="inferred from homology"/>
<evidence type="ECO:0000256" key="1">
    <source>
        <dbReference type="ARBA" id="ARBA00004752"/>
    </source>
</evidence>
<dbReference type="CDD" id="cd16913">
    <property type="entry name" value="YkuD_like"/>
    <property type="match status" value="1"/>
</dbReference>
<keyword evidence="3" id="KW-0808">Transferase</keyword>
<dbReference type="EMBL" id="CP067136">
    <property type="protein sequence ID" value="WCR07765.1"/>
    <property type="molecule type" value="Genomic_DNA"/>
</dbReference>